<organism evidence="8 9">
    <name type="scientific">Holothuria leucospilota</name>
    <name type="common">Black long sea cucumber</name>
    <name type="synonym">Mertensiothuria leucospilota</name>
    <dbReference type="NCBI Taxonomy" id="206669"/>
    <lineage>
        <taxon>Eukaryota</taxon>
        <taxon>Metazoa</taxon>
        <taxon>Echinodermata</taxon>
        <taxon>Eleutherozoa</taxon>
        <taxon>Echinozoa</taxon>
        <taxon>Holothuroidea</taxon>
        <taxon>Aspidochirotacea</taxon>
        <taxon>Aspidochirotida</taxon>
        <taxon>Holothuriidae</taxon>
        <taxon>Holothuria</taxon>
    </lineage>
</organism>
<keyword evidence="2" id="KW-0548">Nucleotidyltransferase</keyword>
<keyword evidence="9" id="KW-1185">Reference proteome</keyword>
<dbReference type="InterPro" id="IPR050951">
    <property type="entry name" value="Retrovirus_Pol_polyprotein"/>
</dbReference>
<name>A0A9Q1HAC3_HOLLE</name>
<accession>A0A9Q1HAC3</accession>
<dbReference type="CDD" id="cd09274">
    <property type="entry name" value="RNase_HI_RT_Ty3"/>
    <property type="match status" value="1"/>
</dbReference>
<dbReference type="GO" id="GO:0016787">
    <property type="term" value="F:hydrolase activity"/>
    <property type="evidence" value="ECO:0007669"/>
    <property type="project" value="UniProtKB-KW"/>
</dbReference>
<dbReference type="PANTHER" id="PTHR37984:SF11">
    <property type="entry name" value="INTEGRASE CATALYTIC DOMAIN-CONTAINING PROTEIN"/>
    <property type="match status" value="1"/>
</dbReference>
<dbReference type="SUPFAM" id="SSF56672">
    <property type="entry name" value="DNA/RNA polymerases"/>
    <property type="match status" value="1"/>
</dbReference>
<keyword evidence="5" id="KW-0378">Hydrolase</keyword>
<keyword evidence="6" id="KW-0695">RNA-directed DNA polymerase</keyword>
<evidence type="ECO:0000256" key="6">
    <source>
        <dbReference type="ARBA" id="ARBA00022918"/>
    </source>
</evidence>
<dbReference type="PANTHER" id="PTHR37984">
    <property type="entry name" value="PROTEIN CBG26694"/>
    <property type="match status" value="1"/>
</dbReference>
<evidence type="ECO:0000256" key="3">
    <source>
        <dbReference type="ARBA" id="ARBA00022722"/>
    </source>
</evidence>
<keyword evidence="4" id="KW-0255">Endonuclease</keyword>
<evidence type="ECO:0000256" key="1">
    <source>
        <dbReference type="ARBA" id="ARBA00022679"/>
    </source>
</evidence>
<gene>
    <name evidence="8" type="ORF">HOLleu_16024</name>
</gene>
<dbReference type="Pfam" id="PF17917">
    <property type="entry name" value="RT_RNaseH"/>
    <property type="match status" value="1"/>
</dbReference>
<reference evidence="8" key="1">
    <citation type="submission" date="2021-10" db="EMBL/GenBank/DDBJ databases">
        <title>Tropical sea cucumber genome reveals ecological adaptation and Cuvierian tubules defense mechanism.</title>
        <authorList>
            <person name="Chen T."/>
        </authorList>
    </citation>
    <scope>NUCLEOTIDE SEQUENCE</scope>
    <source>
        <strain evidence="8">Nanhai2018</strain>
        <tissue evidence="8">Muscle</tissue>
    </source>
</reference>
<dbReference type="EMBL" id="JAIZAY010000007">
    <property type="protein sequence ID" value="KAJ8038565.1"/>
    <property type="molecule type" value="Genomic_DNA"/>
</dbReference>
<dbReference type="Gene3D" id="3.30.70.270">
    <property type="match status" value="1"/>
</dbReference>
<protein>
    <recommendedName>
        <fullName evidence="7">Reverse transcriptase RNase H-like domain-containing protein</fullName>
    </recommendedName>
</protein>
<dbReference type="InterPro" id="IPR043128">
    <property type="entry name" value="Rev_trsase/Diguanyl_cyclase"/>
</dbReference>
<evidence type="ECO:0000313" key="9">
    <source>
        <dbReference type="Proteomes" id="UP001152320"/>
    </source>
</evidence>
<dbReference type="Proteomes" id="UP001152320">
    <property type="component" value="Chromosome 7"/>
</dbReference>
<evidence type="ECO:0000256" key="4">
    <source>
        <dbReference type="ARBA" id="ARBA00022759"/>
    </source>
</evidence>
<dbReference type="InterPro" id="IPR041373">
    <property type="entry name" value="RT_RNaseH"/>
</dbReference>
<dbReference type="InterPro" id="IPR043502">
    <property type="entry name" value="DNA/RNA_pol_sf"/>
</dbReference>
<dbReference type="GO" id="GO:0003964">
    <property type="term" value="F:RNA-directed DNA polymerase activity"/>
    <property type="evidence" value="ECO:0007669"/>
    <property type="project" value="UniProtKB-KW"/>
</dbReference>
<evidence type="ECO:0000256" key="5">
    <source>
        <dbReference type="ARBA" id="ARBA00022801"/>
    </source>
</evidence>
<keyword evidence="1" id="KW-0808">Transferase</keyword>
<proteinExistence type="predicted"/>
<feature type="domain" description="Reverse transcriptase RNase H-like" evidence="7">
    <location>
        <begin position="56"/>
        <end position="162"/>
    </location>
</feature>
<sequence>MVTYCTRFIPNLATISQPLRELTKESTQWIWGDTQDQAFQEIKSKLASNFSKAYFDPSKHTELILDASPVGLSTIRSQTDESGITNIVAAASSSLTPVEQRYSQTEREALGVTWGILHFHLYLFGKPFSVITDHKPLVPLFNSPKSNPPTRIERWILELHSYSFTTVYRPGSNNPADFMSRHPLPGTKSSSPEEKMAEEHINFVASHAFPKTIQLSDLKEATDSDIVLQTCIQAIRDHGWQKAIQKAKGSEVFQKSMVYFCVVHVLLSPNLCNRQ</sequence>
<comment type="caution">
    <text evidence="8">The sequence shown here is derived from an EMBL/GenBank/DDBJ whole genome shotgun (WGS) entry which is preliminary data.</text>
</comment>
<evidence type="ECO:0000259" key="7">
    <source>
        <dbReference type="Pfam" id="PF17917"/>
    </source>
</evidence>
<keyword evidence="3" id="KW-0540">Nuclease</keyword>
<dbReference type="GO" id="GO:0004519">
    <property type="term" value="F:endonuclease activity"/>
    <property type="evidence" value="ECO:0007669"/>
    <property type="project" value="UniProtKB-KW"/>
</dbReference>
<dbReference type="AlphaFoldDB" id="A0A9Q1HAC3"/>
<evidence type="ECO:0000313" key="8">
    <source>
        <dbReference type="EMBL" id="KAJ8038565.1"/>
    </source>
</evidence>
<dbReference type="OrthoDB" id="10068564at2759"/>
<evidence type="ECO:0000256" key="2">
    <source>
        <dbReference type="ARBA" id="ARBA00022695"/>
    </source>
</evidence>